<dbReference type="InterPro" id="IPR013096">
    <property type="entry name" value="Cupin_2"/>
</dbReference>
<dbReference type="Proteomes" id="UP000651482">
    <property type="component" value="Unassembled WGS sequence"/>
</dbReference>
<feature type="domain" description="HTH cro/C1-type" evidence="2">
    <location>
        <begin position="12"/>
        <end position="66"/>
    </location>
</feature>
<dbReference type="Pfam" id="PF07883">
    <property type="entry name" value="Cupin_2"/>
    <property type="match status" value="1"/>
</dbReference>
<name>A0A926DAR9_9FIRM</name>
<organism evidence="3 4">
    <name type="scientific">Yeguia hominis</name>
    <dbReference type="NCBI Taxonomy" id="2763662"/>
    <lineage>
        <taxon>Bacteria</taxon>
        <taxon>Bacillati</taxon>
        <taxon>Bacillota</taxon>
        <taxon>Clostridia</taxon>
        <taxon>Eubacteriales</taxon>
        <taxon>Yeguiaceae</taxon>
        <taxon>Yeguia</taxon>
    </lineage>
</organism>
<dbReference type="GO" id="GO:0003700">
    <property type="term" value="F:DNA-binding transcription factor activity"/>
    <property type="evidence" value="ECO:0007669"/>
    <property type="project" value="TreeGrafter"/>
</dbReference>
<evidence type="ECO:0000313" key="4">
    <source>
        <dbReference type="Proteomes" id="UP000651482"/>
    </source>
</evidence>
<dbReference type="CDD" id="cd02209">
    <property type="entry name" value="cupin_XRE_C"/>
    <property type="match status" value="1"/>
</dbReference>
<dbReference type="CDD" id="cd00093">
    <property type="entry name" value="HTH_XRE"/>
    <property type="match status" value="1"/>
</dbReference>
<dbReference type="SUPFAM" id="SSF51182">
    <property type="entry name" value="RmlC-like cupins"/>
    <property type="match status" value="1"/>
</dbReference>
<dbReference type="RefSeq" id="WP_249320197.1">
    <property type="nucleotide sequence ID" value="NZ_JACRSN010000019.1"/>
</dbReference>
<keyword evidence="1" id="KW-0238">DNA-binding</keyword>
<dbReference type="Pfam" id="PF12844">
    <property type="entry name" value="HTH_19"/>
    <property type="match status" value="1"/>
</dbReference>
<evidence type="ECO:0000256" key="1">
    <source>
        <dbReference type="ARBA" id="ARBA00023125"/>
    </source>
</evidence>
<dbReference type="GO" id="GO:0005829">
    <property type="term" value="C:cytosol"/>
    <property type="evidence" value="ECO:0007669"/>
    <property type="project" value="TreeGrafter"/>
</dbReference>
<evidence type="ECO:0000313" key="3">
    <source>
        <dbReference type="EMBL" id="MBC8534613.1"/>
    </source>
</evidence>
<dbReference type="PANTHER" id="PTHR46797:SF19">
    <property type="entry name" value="BLL2473 PROTEIN"/>
    <property type="match status" value="1"/>
</dbReference>
<dbReference type="Gene3D" id="2.60.120.10">
    <property type="entry name" value="Jelly Rolls"/>
    <property type="match status" value="1"/>
</dbReference>
<dbReference type="GO" id="GO:0003677">
    <property type="term" value="F:DNA binding"/>
    <property type="evidence" value="ECO:0007669"/>
    <property type="project" value="UniProtKB-KW"/>
</dbReference>
<dbReference type="InterPro" id="IPR050807">
    <property type="entry name" value="TransReg_Diox_bact_type"/>
</dbReference>
<dbReference type="Gene3D" id="1.10.260.40">
    <property type="entry name" value="lambda repressor-like DNA-binding domains"/>
    <property type="match status" value="1"/>
</dbReference>
<keyword evidence="4" id="KW-1185">Reference proteome</keyword>
<gene>
    <name evidence="3" type="ORF">IAG03_11590</name>
</gene>
<reference evidence="3" key="1">
    <citation type="submission" date="2020-08" db="EMBL/GenBank/DDBJ databases">
        <title>Genome public.</title>
        <authorList>
            <person name="Liu C."/>
            <person name="Sun Q."/>
        </authorList>
    </citation>
    <scope>NUCLEOTIDE SEQUENCE</scope>
    <source>
        <strain evidence="3">NSJ-40</strain>
    </source>
</reference>
<protein>
    <submittedName>
        <fullName evidence="3">Helix-turn-helix transcriptional regulator</fullName>
    </submittedName>
</protein>
<dbReference type="PANTHER" id="PTHR46797">
    <property type="entry name" value="HTH-TYPE TRANSCRIPTIONAL REGULATOR"/>
    <property type="match status" value="1"/>
</dbReference>
<dbReference type="EMBL" id="JACRSN010000019">
    <property type="protein sequence ID" value="MBC8534613.1"/>
    <property type="molecule type" value="Genomic_DNA"/>
</dbReference>
<dbReference type="InterPro" id="IPR010982">
    <property type="entry name" value="Lambda_DNA-bd_dom_sf"/>
</dbReference>
<proteinExistence type="predicted"/>
<dbReference type="InterPro" id="IPR001387">
    <property type="entry name" value="Cro/C1-type_HTH"/>
</dbReference>
<sequence>MRKELLEIPQRMRELREILEISSFEMANRLHISLDTYQKYESGETDIPISTLYDIAGILQIDFTELITGEPPRMNSYFITRRGRAPGIARYGYSCVGLTHGFIGKEMQPLLVTLSPNDLPQDPVCHSGQEFNYVLSGKVCISISGQDHILSEGDCIYFNPELPHGQRAVDGPASFLTVIKE</sequence>
<accession>A0A926DAR9</accession>
<evidence type="ECO:0000259" key="2">
    <source>
        <dbReference type="PROSITE" id="PS50943"/>
    </source>
</evidence>
<comment type="caution">
    <text evidence="3">The sequence shown here is derived from an EMBL/GenBank/DDBJ whole genome shotgun (WGS) entry which is preliminary data.</text>
</comment>
<dbReference type="PROSITE" id="PS50943">
    <property type="entry name" value="HTH_CROC1"/>
    <property type="match status" value="1"/>
</dbReference>
<dbReference type="AlphaFoldDB" id="A0A926DAR9"/>
<dbReference type="SMART" id="SM00530">
    <property type="entry name" value="HTH_XRE"/>
    <property type="match status" value="1"/>
</dbReference>
<dbReference type="InterPro" id="IPR014710">
    <property type="entry name" value="RmlC-like_jellyroll"/>
</dbReference>
<dbReference type="InterPro" id="IPR011051">
    <property type="entry name" value="RmlC_Cupin_sf"/>
</dbReference>
<dbReference type="SUPFAM" id="SSF47413">
    <property type="entry name" value="lambda repressor-like DNA-binding domains"/>
    <property type="match status" value="1"/>
</dbReference>